<gene>
    <name evidence="8" type="primary">sigG</name>
    <name evidence="8" type="ORF">H9728_02905</name>
</gene>
<dbReference type="GO" id="GO:0006352">
    <property type="term" value="P:DNA-templated transcription initiation"/>
    <property type="evidence" value="ECO:0007669"/>
    <property type="project" value="InterPro"/>
</dbReference>
<name>A0A9D2CG64_9FIRM</name>
<evidence type="ECO:0000313" key="8">
    <source>
        <dbReference type="EMBL" id="HIY77971.1"/>
    </source>
</evidence>
<dbReference type="NCBIfam" id="TIGR02980">
    <property type="entry name" value="SigBFG"/>
    <property type="match status" value="1"/>
</dbReference>
<evidence type="ECO:0000313" key="9">
    <source>
        <dbReference type="Proteomes" id="UP000824135"/>
    </source>
</evidence>
<keyword evidence="1 5" id="KW-0805">Transcription regulation</keyword>
<evidence type="ECO:0000256" key="5">
    <source>
        <dbReference type="RuleBase" id="RU362124"/>
    </source>
</evidence>
<dbReference type="PANTHER" id="PTHR30385">
    <property type="entry name" value="SIGMA FACTOR F FLAGELLAR"/>
    <property type="match status" value="1"/>
</dbReference>
<keyword evidence="4 5" id="KW-0804">Transcription</keyword>
<dbReference type="InterPro" id="IPR007627">
    <property type="entry name" value="RNA_pol_sigma70_r2"/>
</dbReference>
<dbReference type="InterPro" id="IPR014284">
    <property type="entry name" value="RNA_pol_sigma-70_dom"/>
</dbReference>
<dbReference type="PRINTS" id="PR00046">
    <property type="entry name" value="SIGMA70FCT"/>
</dbReference>
<dbReference type="GO" id="GO:0016987">
    <property type="term" value="F:sigma factor activity"/>
    <property type="evidence" value="ECO:0007669"/>
    <property type="project" value="UniProtKB-KW"/>
</dbReference>
<evidence type="ECO:0000256" key="2">
    <source>
        <dbReference type="ARBA" id="ARBA00023082"/>
    </source>
</evidence>
<evidence type="ECO:0000256" key="3">
    <source>
        <dbReference type="ARBA" id="ARBA00023125"/>
    </source>
</evidence>
<dbReference type="NCBIfam" id="NF006071">
    <property type="entry name" value="PRK08215.1"/>
    <property type="match status" value="1"/>
</dbReference>
<reference evidence="8" key="2">
    <citation type="submission" date="2021-04" db="EMBL/GenBank/DDBJ databases">
        <authorList>
            <person name="Gilroy R."/>
        </authorList>
    </citation>
    <scope>NUCLEOTIDE SEQUENCE</scope>
    <source>
        <strain evidence="8">CHK199-9574</strain>
    </source>
</reference>
<protein>
    <recommendedName>
        <fullName evidence="5">RNA polymerase sigma factor</fullName>
    </recommendedName>
</protein>
<dbReference type="Pfam" id="PF04542">
    <property type="entry name" value="Sigma70_r2"/>
    <property type="match status" value="1"/>
</dbReference>
<feature type="domain" description="RNA polymerase sigma-70" evidence="7">
    <location>
        <begin position="225"/>
        <end position="251"/>
    </location>
</feature>
<dbReference type="PROSITE" id="PS00716">
    <property type="entry name" value="SIGMA70_2"/>
    <property type="match status" value="1"/>
</dbReference>
<dbReference type="Gene3D" id="1.20.140.160">
    <property type="match status" value="1"/>
</dbReference>
<dbReference type="InterPro" id="IPR013324">
    <property type="entry name" value="RNA_pol_sigma_r3/r4-like"/>
</dbReference>
<dbReference type="SUPFAM" id="SSF88946">
    <property type="entry name" value="Sigma2 domain of RNA polymerase sigma factors"/>
    <property type="match status" value="1"/>
</dbReference>
<dbReference type="PROSITE" id="PS00715">
    <property type="entry name" value="SIGMA70_1"/>
    <property type="match status" value="1"/>
</dbReference>
<dbReference type="InterPro" id="IPR007630">
    <property type="entry name" value="RNA_pol_sigma70_r4"/>
</dbReference>
<evidence type="ECO:0000259" key="6">
    <source>
        <dbReference type="PROSITE" id="PS00715"/>
    </source>
</evidence>
<dbReference type="InterPro" id="IPR013325">
    <property type="entry name" value="RNA_pol_sigma_r2"/>
</dbReference>
<dbReference type="PANTHER" id="PTHR30385:SF4">
    <property type="entry name" value="RNA POLYMERASE SIGMA-E FACTOR"/>
    <property type="match status" value="1"/>
</dbReference>
<dbReference type="Pfam" id="PF04545">
    <property type="entry name" value="Sigma70_r4"/>
    <property type="match status" value="1"/>
</dbReference>
<comment type="function">
    <text evidence="5">Sigma factors are initiation factors that promote the attachment of RNA polymerase to specific initiation sites and are then released.</text>
</comment>
<evidence type="ECO:0000259" key="7">
    <source>
        <dbReference type="PROSITE" id="PS00716"/>
    </source>
</evidence>
<dbReference type="InterPro" id="IPR014322">
    <property type="entry name" value="RNA_pol_sigma-B/F/G"/>
</dbReference>
<keyword evidence="3 5" id="KW-0238">DNA-binding</keyword>
<dbReference type="GO" id="GO:0003677">
    <property type="term" value="F:DNA binding"/>
    <property type="evidence" value="ECO:0007669"/>
    <property type="project" value="UniProtKB-KW"/>
</dbReference>
<evidence type="ECO:0000256" key="1">
    <source>
        <dbReference type="ARBA" id="ARBA00023015"/>
    </source>
</evidence>
<feature type="domain" description="RNA polymerase sigma-70" evidence="6">
    <location>
        <begin position="65"/>
        <end position="78"/>
    </location>
</feature>
<dbReference type="Proteomes" id="UP000824135">
    <property type="component" value="Unassembled WGS sequence"/>
</dbReference>
<comment type="similarity">
    <text evidence="5">Belongs to the sigma-70 factor family.</text>
</comment>
<dbReference type="InterPro" id="IPR000943">
    <property type="entry name" value="RNA_pol_sigma70"/>
</dbReference>
<evidence type="ECO:0000256" key="4">
    <source>
        <dbReference type="ARBA" id="ARBA00023163"/>
    </source>
</evidence>
<sequence length="259" mass="29128">MLQKVEICGVNTSGLPLLTAKESDELMRKLKEGDTEARDRFIVGNMRLVLSLVKRFWSKNANADDVFQAGCVGLLKAIDGFDPNLGVRFSTYGVPMILGEIKRFLRDGNSLRVSRSIRDTAYKVLKARESIEGRDEEATIEKIAEEMNVQEKEVVYALDAISDPVSLFDPVYNKSGDALLLMDQIYDEKNNDEVWTEHAALSEAMSHLAERERKILFLRYFEGKTQTEISDEVGISQAQVSRLEKNAIKAIRSDIACEG</sequence>
<proteinExistence type="inferred from homology"/>
<dbReference type="CDD" id="cd06171">
    <property type="entry name" value="Sigma70_r4"/>
    <property type="match status" value="1"/>
</dbReference>
<accession>A0A9D2CG64</accession>
<reference evidence="8" key="1">
    <citation type="journal article" date="2021" name="PeerJ">
        <title>Extensive microbial diversity within the chicken gut microbiome revealed by metagenomics and culture.</title>
        <authorList>
            <person name="Gilroy R."/>
            <person name="Ravi A."/>
            <person name="Getino M."/>
            <person name="Pursley I."/>
            <person name="Horton D.L."/>
            <person name="Alikhan N.F."/>
            <person name="Baker D."/>
            <person name="Gharbi K."/>
            <person name="Hall N."/>
            <person name="Watson M."/>
            <person name="Adriaenssens E.M."/>
            <person name="Foster-Nyarko E."/>
            <person name="Jarju S."/>
            <person name="Secka A."/>
            <person name="Antonio M."/>
            <person name="Oren A."/>
            <person name="Chaudhuri R.R."/>
            <person name="La Ragione R."/>
            <person name="Hildebrand F."/>
            <person name="Pallen M.J."/>
        </authorList>
    </citation>
    <scope>NUCLEOTIDE SEQUENCE</scope>
    <source>
        <strain evidence="8">CHK199-9574</strain>
    </source>
</reference>
<dbReference type="SUPFAM" id="SSF88659">
    <property type="entry name" value="Sigma3 and sigma4 domains of RNA polymerase sigma factors"/>
    <property type="match status" value="2"/>
</dbReference>
<dbReference type="NCBIfam" id="TIGR02937">
    <property type="entry name" value="sigma70-ECF"/>
    <property type="match status" value="1"/>
</dbReference>
<organism evidence="8 9">
    <name type="scientific">Candidatus Borkfalkia excrementavium</name>
    <dbReference type="NCBI Taxonomy" id="2838505"/>
    <lineage>
        <taxon>Bacteria</taxon>
        <taxon>Bacillati</taxon>
        <taxon>Bacillota</taxon>
        <taxon>Clostridia</taxon>
        <taxon>Christensenellales</taxon>
        <taxon>Christensenellaceae</taxon>
        <taxon>Candidatus Borkfalkia</taxon>
    </lineage>
</organism>
<comment type="caution">
    <text evidence="8">The sequence shown here is derived from an EMBL/GenBank/DDBJ whole genome shotgun (WGS) entry which is preliminary data.</text>
</comment>
<keyword evidence="2 5" id="KW-0731">Sigma factor</keyword>
<dbReference type="EMBL" id="DXCO01000023">
    <property type="protein sequence ID" value="HIY77971.1"/>
    <property type="molecule type" value="Genomic_DNA"/>
</dbReference>
<dbReference type="Gene3D" id="1.20.120.1810">
    <property type="match status" value="1"/>
</dbReference>
<dbReference type="AlphaFoldDB" id="A0A9D2CG64"/>